<evidence type="ECO:0000256" key="4">
    <source>
        <dbReference type="ARBA" id="ARBA00022679"/>
    </source>
</evidence>
<evidence type="ECO:0000313" key="15">
    <source>
        <dbReference type="Proteomes" id="UP000198519"/>
    </source>
</evidence>
<dbReference type="FunFam" id="3.30.565.10:FF:000006">
    <property type="entry name" value="Sensor histidine kinase WalK"/>
    <property type="match status" value="1"/>
</dbReference>
<keyword evidence="3 8" id="KW-0597">Phosphoprotein</keyword>
<dbReference type="OrthoDB" id="9810730at2"/>
<evidence type="ECO:0000256" key="8">
    <source>
        <dbReference type="PROSITE-ProRule" id="PRU00169"/>
    </source>
</evidence>
<dbReference type="InterPro" id="IPR001789">
    <property type="entry name" value="Sig_transdc_resp-reg_receiver"/>
</dbReference>
<dbReference type="NCBIfam" id="TIGR00229">
    <property type="entry name" value="sensory_box"/>
    <property type="match status" value="1"/>
</dbReference>
<dbReference type="SUPFAM" id="SSF47384">
    <property type="entry name" value="Homodimeric domain of signal transducing histidine kinase"/>
    <property type="match status" value="1"/>
</dbReference>
<dbReference type="SMART" id="SM00086">
    <property type="entry name" value="PAC"/>
    <property type="match status" value="1"/>
</dbReference>
<dbReference type="InterPro" id="IPR004358">
    <property type="entry name" value="Sig_transdc_His_kin-like_C"/>
</dbReference>
<dbReference type="PROSITE" id="PS50113">
    <property type="entry name" value="PAC"/>
    <property type="match status" value="1"/>
</dbReference>
<dbReference type="SUPFAM" id="SSF55785">
    <property type="entry name" value="PYP-like sensor domain (PAS domain)"/>
    <property type="match status" value="1"/>
</dbReference>
<keyword evidence="7 9" id="KW-0472">Membrane</keyword>
<feature type="transmembrane region" description="Helical" evidence="9">
    <location>
        <begin position="15"/>
        <end position="37"/>
    </location>
</feature>
<evidence type="ECO:0000256" key="1">
    <source>
        <dbReference type="ARBA" id="ARBA00000085"/>
    </source>
</evidence>
<feature type="domain" description="PAS" evidence="12">
    <location>
        <begin position="439"/>
        <end position="485"/>
    </location>
</feature>
<dbReference type="InterPro" id="IPR035965">
    <property type="entry name" value="PAS-like_dom_sf"/>
</dbReference>
<evidence type="ECO:0000259" key="12">
    <source>
        <dbReference type="PROSITE" id="PS50112"/>
    </source>
</evidence>
<keyword evidence="9" id="KW-1133">Transmembrane helix</keyword>
<dbReference type="Gene3D" id="1.10.1760.20">
    <property type="match status" value="1"/>
</dbReference>
<dbReference type="FunFam" id="1.10.287.130:FF:000001">
    <property type="entry name" value="Two-component sensor histidine kinase"/>
    <property type="match status" value="1"/>
</dbReference>
<accession>A0A1I4M9A5</accession>
<keyword evidence="4" id="KW-0808">Transferase</keyword>
<reference evidence="15" key="1">
    <citation type="submission" date="2016-10" db="EMBL/GenBank/DDBJ databases">
        <authorList>
            <person name="Varghese N."/>
            <person name="Submissions S."/>
        </authorList>
    </citation>
    <scope>NUCLEOTIDE SEQUENCE [LARGE SCALE GENOMIC DNA]</scope>
    <source>
        <strain evidence="15">CGMCC 1.7061</strain>
    </source>
</reference>
<organism evidence="14 15">
    <name type="scientific">Marinobacter zhejiangensis</name>
    <dbReference type="NCBI Taxonomy" id="488535"/>
    <lineage>
        <taxon>Bacteria</taxon>
        <taxon>Pseudomonadati</taxon>
        <taxon>Pseudomonadota</taxon>
        <taxon>Gammaproteobacteria</taxon>
        <taxon>Pseudomonadales</taxon>
        <taxon>Marinobacteraceae</taxon>
        <taxon>Marinobacter</taxon>
    </lineage>
</organism>
<feature type="modified residue" description="4-aspartylphosphate" evidence="8">
    <location>
        <position position="885"/>
    </location>
</feature>
<feature type="transmembrane region" description="Helical" evidence="9">
    <location>
        <begin position="49"/>
        <end position="73"/>
    </location>
</feature>
<dbReference type="SMART" id="SM00388">
    <property type="entry name" value="HisKA"/>
    <property type="match status" value="1"/>
</dbReference>
<keyword evidence="5" id="KW-0418">Kinase</keyword>
<dbReference type="Proteomes" id="UP000198519">
    <property type="component" value="Unassembled WGS sequence"/>
</dbReference>
<evidence type="ECO:0000256" key="3">
    <source>
        <dbReference type="ARBA" id="ARBA00022553"/>
    </source>
</evidence>
<protein>
    <recommendedName>
        <fullName evidence="2">histidine kinase</fullName>
        <ecNumber evidence="2">2.7.13.3</ecNumber>
    </recommendedName>
</protein>
<dbReference type="PANTHER" id="PTHR43047">
    <property type="entry name" value="TWO-COMPONENT HISTIDINE PROTEIN KINASE"/>
    <property type="match status" value="1"/>
</dbReference>
<dbReference type="InterPro" id="IPR011006">
    <property type="entry name" value="CheY-like_superfamily"/>
</dbReference>
<dbReference type="Pfam" id="PF02518">
    <property type="entry name" value="HATPase_c"/>
    <property type="match status" value="1"/>
</dbReference>
<dbReference type="InterPro" id="IPR036097">
    <property type="entry name" value="HisK_dim/P_sf"/>
</dbReference>
<keyword evidence="9" id="KW-0812">Transmembrane</keyword>
<keyword evidence="6" id="KW-0902">Two-component regulatory system</keyword>
<dbReference type="SUPFAM" id="SSF55874">
    <property type="entry name" value="ATPase domain of HSP90 chaperone/DNA topoisomerase II/histidine kinase"/>
    <property type="match status" value="1"/>
</dbReference>
<sequence>MTGSTTRVGSKGQRLILTLLLVAIAPLLNLTHIPLLFDVYLIFGSIATMTAVMLLGTPAAVLVAVSGSLVTLFLWGHPYALLIFSLEALCVGLCHRYWNLNLVLADMLYWVVAGMPLVGIFYYFGLDNDSATTALIALKQPLNGVLNALLAVILVLALEALARSGTMRPLRSSRFEFSEVLFISLLLGIALAGTLPIVVEGARDQVIHEQFTARQLQEHARTVTHLLEQEPEQSEAPLTRKLAIAQTSPDFGIALLGNQGQVIASIGAIRSLAEEGGDIATRANGLSLWQPYQERHALKQWQQGSYLTTATVQNVPGVDQVLVEYPAAPVVEQLRTNQLQLLAILFVIIMLGVPAAYLFSFLLTRPLAKLTRSSHGLTRQITSGELPQLPDSMLAEYNELSHTLSEVTRALTNAFREINRSQDTLRQTVAEKTTELSHANTLLNSVLDSATEISIIATDTRGTISVFNHGAERLLGYHADELVGKCTPLAFHDADEVTARAQELGQRLNKPIEDFTALIGVTADGGAEIRNWTYIHKNGQRIPVSLMVTAIRDGNNELTGYLGIALDISERQRMDTLKDEFISTVSHELRTPLTSISGALALVRNGTLGHVPDSMRQMLNIAENNAKRLILLVNDLLDIQKIASGHLHFHVETCALPPLLDEAIEQNQPYGRKRGVTVELMGPIPDIDVSVDRVRLIQALSNLLSNAIKFSPDDCPVEVRAEQDGDELTIAVIDQGAGIPDHFHHRIFQKFAQADSSDARQKGGTGLGLAITRELIEQMGGWVTFETSPTAGTRFYIRLPLATGASATTSIPAPTEPAPRQVLAPATIDTSPTRPLVLHVEDDADLIDVMRVAAGNRFELHFATSLAAAREQLQHPRRYQLVLLDIGLPDGSGWQLLPEIYRQQPQANVVILSGQHLSRQELDLVEATFTKSQASIDILLSTLETLTSHPSDR</sequence>
<feature type="domain" description="Response regulatory" evidence="11">
    <location>
        <begin position="836"/>
        <end position="946"/>
    </location>
</feature>
<feature type="transmembrane region" description="Helical" evidence="9">
    <location>
        <begin position="107"/>
        <end position="124"/>
    </location>
</feature>
<dbReference type="SMART" id="SM00448">
    <property type="entry name" value="REC"/>
    <property type="match status" value="1"/>
</dbReference>
<dbReference type="InterPro" id="IPR003594">
    <property type="entry name" value="HATPase_dom"/>
</dbReference>
<feature type="domain" description="Histidine kinase" evidence="10">
    <location>
        <begin position="584"/>
        <end position="803"/>
    </location>
</feature>
<feature type="transmembrane region" description="Helical" evidence="9">
    <location>
        <begin position="144"/>
        <end position="161"/>
    </location>
</feature>
<dbReference type="SUPFAM" id="SSF52172">
    <property type="entry name" value="CheY-like"/>
    <property type="match status" value="1"/>
</dbReference>
<evidence type="ECO:0000256" key="6">
    <source>
        <dbReference type="ARBA" id="ARBA00023012"/>
    </source>
</evidence>
<dbReference type="AlphaFoldDB" id="A0A1I4M9A5"/>
<feature type="domain" description="PAC" evidence="13">
    <location>
        <begin position="528"/>
        <end position="580"/>
    </location>
</feature>
<dbReference type="InterPro" id="IPR003661">
    <property type="entry name" value="HisK_dim/P_dom"/>
</dbReference>
<dbReference type="Gene3D" id="3.30.565.10">
    <property type="entry name" value="Histidine kinase-like ATPase, C-terminal domain"/>
    <property type="match status" value="1"/>
</dbReference>
<dbReference type="PANTHER" id="PTHR43047:SF72">
    <property type="entry name" value="OSMOSENSING HISTIDINE PROTEIN KINASE SLN1"/>
    <property type="match status" value="1"/>
</dbReference>
<dbReference type="InterPro" id="IPR000700">
    <property type="entry name" value="PAS-assoc_C"/>
</dbReference>
<feature type="transmembrane region" description="Helical" evidence="9">
    <location>
        <begin position="181"/>
        <end position="199"/>
    </location>
</feature>
<dbReference type="InterPro" id="IPR001610">
    <property type="entry name" value="PAC"/>
</dbReference>
<evidence type="ECO:0000256" key="5">
    <source>
        <dbReference type="ARBA" id="ARBA00022777"/>
    </source>
</evidence>
<dbReference type="EMBL" id="FOUE01000001">
    <property type="protein sequence ID" value="SFL99789.1"/>
    <property type="molecule type" value="Genomic_DNA"/>
</dbReference>
<proteinExistence type="predicted"/>
<dbReference type="InterPro" id="IPR005467">
    <property type="entry name" value="His_kinase_dom"/>
</dbReference>
<evidence type="ECO:0000256" key="9">
    <source>
        <dbReference type="SAM" id="Phobius"/>
    </source>
</evidence>
<evidence type="ECO:0000259" key="11">
    <source>
        <dbReference type="PROSITE" id="PS50110"/>
    </source>
</evidence>
<evidence type="ECO:0000256" key="2">
    <source>
        <dbReference type="ARBA" id="ARBA00012438"/>
    </source>
</evidence>
<dbReference type="RefSeq" id="WP_092020691.1">
    <property type="nucleotide sequence ID" value="NZ_FOUE01000001.1"/>
</dbReference>
<dbReference type="PRINTS" id="PR00344">
    <property type="entry name" value="BCTRLSENSOR"/>
</dbReference>
<dbReference type="PROSITE" id="PS50110">
    <property type="entry name" value="RESPONSE_REGULATORY"/>
    <property type="match status" value="1"/>
</dbReference>
<dbReference type="CDD" id="cd16922">
    <property type="entry name" value="HATPase_EvgS-ArcB-TorS-like"/>
    <property type="match status" value="1"/>
</dbReference>
<dbReference type="CDD" id="cd00156">
    <property type="entry name" value="REC"/>
    <property type="match status" value="1"/>
</dbReference>
<dbReference type="EC" id="2.7.13.3" evidence="2"/>
<gene>
    <name evidence="14" type="ORF">SAMN04487963_0933</name>
</gene>
<dbReference type="STRING" id="488535.SAMN04487963_0933"/>
<dbReference type="PROSITE" id="PS50109">
    <property type="entry name" value="HIS_KIN"/>
    <property type="match status" value="1"/>
</dbReference>
<dbReference type="Pfam" id="PF00072">
    <property type="entry name" value="Response_reg"/>
    <property type="match status" value="1"/>
</dbReference>
<dbReference type="GO" id="GO:0005886">
    <property type="term" value="C:plasma membrane"/>
    <property type="evidence" value="ECO:0007669"/>
    <property type="project" value="TreeGrafter"/>
</dbReference>
<dbReference type="Gene3D" id="3.30.450.20">
    <property type="entry name" value="PAS domain"/>
    <property type="match status" value="1"/>
</dbReference>
<dbReference type="Pfam" id="PF00512">
    <property type="entry name" value="HisKA"/>
    <property type="match status" value="1"/>
</dbReference>
<dbReference type="SMART" id="SM00387">
    <property type="entry name" value="HATPase_c"/>
    <property type="match status" value="1"/>
</dbReference>
<dbReference type="PROSITE" id="PS50112">
    <property type="entry name" value="PAS"/>
    <property type="match status" value="1"/>
</dbReference>
<dbReference type="SMART" id="SM00091">
    <property type="entry name" value="PAS"/>
    <property type="match status" value="1"/>
</dbReference>
<evidence type="ECO:0000259" key="10">
    <source>
        <dbReference type="PROSITE" id="PS50109"/>
    </source>
</evidence>
<dbReference type="Pfam" id="PF13426">
    <property type="entry name" value="PAS_9"/>
    <property type="match status" value="1"/>
</dbReference>
<evidence type="ECO:0000259" key="13">
    <source>
        <dbReference type="PROSITE" id="PS50113"/>
    </source>
</evidence>
<keyword evidence="15" id="KW-1185">Reference proteome</keyword>
<feature type="transmembrane region" description="Helical" evidence="9">
    <location>
        <begin position="341"/>
        <end position="363"/>
    </location>
</feature>
<dbReference type="InterPro" id="IPR000014">
    <property type="entry name" value="PAS"/>
</dbReference>
<name>A0A1I4M9A5_9GAMM</name>
<evidence type="ECO:0000313" key="14">
    <source>
        <dbReference type="EMBL" id="SFL99789.1"/>
    </source>
</evidence>
<dbReference type="InterPro" id="IPR036890">
    <property type="entry name" value="HATPase_C_sf"/>
</dbReference>
<dbReference type="Gene3D" id="3.40.50.2300">
    <property type="match status" value="1"/>
</dbReference>
<dbReference type="CDD" id="cd00130">
    <property type="entry name" value="PAS"/>
    <property type="match status" value="1"/>
</dbReference>
<dbReference type="Gene3D" id="1.10.287.130">
    <property type="match status" value="1"/>
</dbReference>
<dbReference type="CDD" id="cd00082">
    <property type="entry name" value="HisKA"/>
    <property type="match status" value="1"/>
</dbReference>
<dbReference type="GO" id="GO:0000155">
    <property type="term" value="F:phosphorelay sensor kinase activity"/>
    <property type="evidence" value="ECO:0007669"/>
    <property type="project" value="InterPro"/>
</dbReference>
<evidence type="ECO:0000256" key="7">
    <source>
        <dbReference type="ARBA" id="ARBA00023136"/>
    </source>
</evidence>
<dbReference type="GO" id="GO:0009927">
    <property type="term" value="F:histidine phosphotransfer kinase activity"/>
    <property type="evidence" value="ECO:0007669"/>
    <property type="project" value="TreeGrafter"/>
</dbReference>
<comment type="catalytic activity">
    <reaction evidence="1">
        <text>ATP + protein L-histidine = ADP + protein N-phospho-L-histidine.</text>
        <dbReference type="EC" id="2.7.13.3"/>
    </reaction>
</comment>